<dbReference type="Pfam" id="PF01804">
    <property type="entry name" value="Penicil_amidase"/>
    <property type="match status" value="1"/>
</dbReference>
<dbReference type="PANTHER" id="PTHR34218:SF4">
    <property type="entry name" value="ACYL-HOMOSERINE LACTONE ACYLASE QUIP"/>
    <property type="match status" value="1"/>
</dbReference>
<dbReference type="Gene3D" id="3.60.20.10">
    <property type="entry name" value="Glutamine Phosphoribosylpyrophosphate, subunit 1, domain 1"/>
    <property type="match status" value="1"/>
</dbReference>
<dbReference type="InterPro" id="IPR014395">
    <property type="entry name" value="Pen/GL7ACA/AHL_acylase"/>
</dbReference>
<dbReference type="InterPro" id="IPR029055">
    <property type="entry name" value="Ntn_hydrolases_N"/>
</dbReference>
<evidence type="ECO:0000256" key="1">
    <source>
        <dbReference type="ARBA" id="ARBA00006586"/>
    </source>
</evidence>
<protein>
    <submittedName>
        <fullName evidence="8">Penicillin amidase</fullName>
        <ecNumber evidence="8">3.5.1.11</ecNumber>
    </submittedName>
</protein>
<dbReference type="InterPro" id="IPR002692">
    <property type="entry name" value="S45"/>
</dbReference>
<dbReference type="GO" id="GO:0008953">
    <property type="term" value="F:penicillin amidase activity"/>
    <property type="evidence" value="ECO:0007669"/>
    <property type="project" value="UniProtKB-EC"/>
</dbReference>
<sequence>MSSLAEISAPSSRRSPLARVLLWLLFAVLAILAGAAAYAWFVAYSALPQLDGRLQISGLSAAVTVTRDSHGVPDIEASSLEDLFFAQGYVTAQDRLWQMDVMRRYGAGELSEILGEDTLKIDREQRILGLRAAARKSLQMAGPRDRAFLEAYARGVNAYIGTHGHRLPIEFRILGYAPKPWLAEDSVVIANVMVKDLNYHYFFDALAREKILAKLGPELTADLYLNRSWHDRPPTVMRDDLAEPQNNTGDSDDDDDDDDSGPDSSVTQTASPPHAPQGLPVEAQPVEDSPINGSNDWVISGVHTVTGKPLLANDMHLGHQMPNLWYEAHLHAGTLDVAGVTLPGMPYVIVGHNQRIAWGFTNVGPTVTDVYIESFNQQGEYQTPGGWMKPEQRVEIVHVKGKPDVTVDVKNTRHGPIIAELVPGETRPLALRWTLYDGLRMPFFDLNAAQNWEEFRHAFSQLDAPGQNVVYADIDGNIGYQATGKIPIRAAGDGSLPVSGADNAHEWVSYIPFEKLPSIYNPSSGIIATANGRITPDGYPNSISMEWEAPWRTERIYHVLESGRRFSAADMLALENDIHSEADLFAAERLVYAVDHASKPSARAKQAADLMRGWDGRMLASSAAPTITEKSMRELQRLLLEPKLGSAPADPAKQDEVLSWKTYAWEMQSVWLENILIHHPKSWLPDQFANYDELLTAAVEATVNSPQAPKDLASWRWGAFNAVEIQHPILGKIPVLKYWAGPGVQEQSGSRYTVKAVSRHHGPSERFIANLADLDQSTLNTVTGQSGNFLSPSYMDQWNAWYEGTTFNLPFSKQAVEAAKTHQLLLEPGR</sequence>
<accession>A0A2U3K080</accession>
<evidence type="ECO:0000256" key="6">
    <source>
        <dbReference type="SAM" id="MobiDB-lite"/>
    </source>
</evidence>
<evidence type="ECO:0000256" key="4">
    <source>
        <dbReference type="PIRSR" id="PIRSR001227-1"/>
    </source>
</evidence>
<keyword evidence="2 8" id="KW-0378">Hydrolase</keyword>
<feature type="compositionally biased region" description="Acidic residues" evidence="6">
    <location>
        <begin position="250"/>
        <end position="261"/>
    </location>
</feature>
<dbReference type="PIRSF" id="PIRSF001227">
    <property type="entry name" value="Pen_acylase"/>
    <property type="match status" value="1"/>
</dbReference>
<dbReference type="InterPro" id="IPR043147">
    <property type="entry name" value="Penicillin_amidase_A-knob"/>
</dbReference>
<dbReference type="GO" id="GO:0017000">
    <property type="term" value="P:antibiotic biosynthetic process"/>
    <property type="evidence" value="ECO:0007669"/>
    <property type="project" value="InterPro"/>
</dbReference>
<dbReference type="GO" id="GO:0046872">
    <property type="term" value="F:metal ion binding"/>
    <property type="evidence" value="ECO:0007669"/>
    <property type="project" value="UniProtKB-KW"/>
</dbReference>
<dbReference type="Proteomes" id="UP000238701">
    <property type="component" value="Unassembled WGS sequence"/>
</dbReference>
<feature type="region of interest" description="Disordered" evidence="6">
    <location>
        <begin position="234"/>
        <end position="294"/>
    </location>
</feature>
<dbReference type="InterPro" id="IPR043146">
    <property type="entry name" value="Penicillin_amidase_N_B-knob"/>
</dbReference>
<evidence type="ECO:0000256" key="7">
    <source>
        <dbReference type="SAM" id="Phobius"/>
    </source>
</evidence>
<keyword evidence="5" id="KW-0106">Calcium</keyword>
<dbReference type="InterPro" id="IPR023343">
    <property type="entry name" value="Penicillin_amidase_dom1"/>
</dbReference>
<dbReference type="OrthoDB" id="9759796at2"/>
<evidence type="ECO:0000256" key="2">
    <source>
        <dbReference type="ARBA" id="ARBA00022801"/>
    </source>
</evidence>
<dbReference type="AlphaFoldDB" id="A0A2U3K080"/>
<keyword evidence="7" id="KW-1133">Transmembrane helix</keyword>
<keyword evidence="7" id="KW-0472">Membrane</keyword>
<dbReference type="Gene3D" id="2.30.120.10">
    <property type="match status" value="1"/>
</dbReference>
<evidence type="ECO:0000313" key="9">
    <source>
        <dbReference type="Proteomes" id="UP000238701"/>
    </source>
</evidence>
<dbReference type="EMBL" id="OMOD01000018">
    <property type="protein sequence ID" value="SPF33096.1"/>
    <property type="molecule type" value="Genomic_DNA"/>
</dbReference>
<dbReference type="Gene3D" id="1.10.439.10">
    <property type="entry name" value="Penicillin Amidohydrolase, domain 1"/>
    <property type="match status" value="1"/>
</dbReference>
<evidence type="ECO:0000256" key="3">
    <source>
        <dbReference type="ARBA" id="ARBA00023145"/>
    </source>
</evidence>
<dbReference type="EC" id="3.5.1.11" evidence="8"/>
<dbReference type="PANTHER" id="PTHR34218">
    <property type="entry name" value="PEPTIDASE S45 PENICILLIN AMIDASE"/>
    <property type="match status" value="1"/>
</dbReference>
<reference evidence="9" key="1">
    <citation type="submission" date="2018-02" db="EMBL/GenBank/DDBJ databases">
        <authorList>
            <person name="Hausmann B."/>
        </authorList>
    </citation>
    <scope>NUCLEOTIDE SEQUENCE [LARGE SCALE GENOMIC DNA]</scope>
    <source>
        <strain evidence="9">Peat soil MAG SbA1</strain>
    </source>
</reference>
<keyword evidence="5" id="KW-0479">Metal-binding</keyword>
<keyword evidence="7" id="KW-0812">Transmembrane</keyword>
<feature type="binding site" evidence="5">
    <location>
        <position position="369"/>
    </location>
    <ligand>
        <name>Ca(2+)</name>
        <dbReference type="ChEBI" id="CHEBI:29108"/>
    </ligand>
</feature>
<dbReference type="CDD" id="cd03747">
    <property type="entry name" value="Ntn_PGA_like"/>
    <property type="match status" value="1"/>
</dbReference>
<name>A0A2U3K080_9BACT</name>
<gene>
    <name evidence="8" type="ORF">SBA1_1140008</name>
</gene>
<dbReference type="Gene3D" id="1.10.1400.10">
    <property type="match status" value="1"/>
</dbReference>
<feature type="active site" description="Nucleophile" evidence="4">
    <location>
        <position position="294"/>
    </location>
</feature>
<proteinExistence type="inferred from homology"/>
<dbReference type="SUPFAM" id="SSF56235">
    <property type="entry name" value="N-terminal nucleophile aminohydrolases (Ntn hydrolases)"/>
    <property type="match status" value="1"/>
</dbReference>
<organism evidence="8 9">
    <name type="scientific">Candidatus Sulfotelmatobacter kueseliae</name>
    <dbReference type="NCBI Taxonomy" id="2042962"/>
    <lineage>
        <taxon>Bacteria</taxon>
        <taxon>Pseudomonadati</taxon>
        <taxon>Acidobacteriota</taxon>
        <taxon>Terriglobia</taxon>
        <taxon>Terriglobales</taxon>
        <taxon>Candidatus Korobacteraceae</taxon>
        <taxon>Candidatus Sulfotelmatobacter</taxon>
    </lineage>
</organism>
<evidence type="ECO:0000313" key="8">
    <source>
        <dbReference type="EMBL" id="SPF33096.1"/>
    </source>
</evidence>
<comment type="similarity">
    <text evidence="1">Belongs to the peptidase S45 family.</text>
</comment>
<feature type="transmembrane region" description="Helical" evidence="7">
    <location>
        <begin position="20"/>
        <end position="41"/>
    </location>
</feature>
<evidence type="ECO:0000256" key="5">
    <source>
        <dbReference type="PIRSR" id="PIRSR001227-2"/>
    </source>
</evidence>
<comment type="cofactor">
    <cofactor evidence="5">
        <name>Ca(2+)</name>
        <dbReference type="ChEBI" id="CHEBI:29108"/>
    </cofactor>
    <text evidence="5">Binds 1 Ca(2+) ion per dimer.</text>
</comment>
<keyword evidence="3" id="KW-0865">Zymogen</keyword>